<dbReference type="AlphaFoldDB" id="W4MF39"/>
<gene>
    <name evidence="1" type="ORF">ETSY2_04730</name>
</gene>
<keyword evidence="2" id="KW-1185">Reference proteome</keyword>
<evidence type="ECO:0000313" key="2">
    <source>
        <dbReference type="Proteomes" id="UP000019140"/>
    </source>
</evidence>
<reference evidence="1 2" key="1">
    <citation type="journal article" date="2014" name="Nature">
        <title>An environmental bacterial taxon with a large and distinct metabolic repertoire.</title>
        <authorList>
            <person name="Wilson M.C."/>
            <person name="Mori T."/>
            <person name="Ruckert C."/>
            <person name="Uria A.R."/>
            <person name="Helf M.J."/>
            <person name="Takada K."/>
            <person name="Gernert C."/>
            <person name="Steffens U.A."/>
            <person name="Heycke N."/>
            <person name="Schmitt S."/>
            <person name="Rinke C."/>
            <person name="Helfrich E.J."/>
            <person name="Brachmann A.O."/>
            <person name="Gurgui C."/>
            <person name="Wakimoto T."/>
            <person name="Kracht M."/>
            <person name="Crusemann M."/>
            <person name="Hentschel U."/>
            <person name="Abe I."/>
            <person name="Matsunaga S."/>
            <person name="Kalinowski J."/>
            <person name="Takeyama H."/>
            <person name="Piel J."/>
        </authorList>
    </citation>
    <scope>NUCLEOTIDE SEQUENCE [LARGE SCALE GENOMIC DNA]</scope>
    <source>
        <strain evidence="2">TSY2</strain>
    </source>
</reference>
<comment type="caution">
    <text evidence="1">The sequence shown here is derived from an EMBL/GenBank/DDBJ whole genome shotgun (WGS) entry which is preliminary data.</text>
</comment>
<protein>
    <submittedName>
        <fullName evidence="1">Uncharacterized protein</fullName>
    </submittedName>
</protein>
<dbReference type="EMBL" id="AZHX01000189">
    <property type="protein sequence ID" value="ETX08551.1"/>
    <property type="molecule type" value="Genomic_DNA"/>
</dbReference>
<accession>W4MF39</accession>
<evidence type="ECO:0000313" key="1">
    <source>
        <dbReference type="EMBL" id="ETX08551.1"/>
    </source>
</evidence>
<organism evidence="1 2">
    <name type="scientific">Candidatus Entotheonella gemina</name>
    <dbReference type="NCBI Taxonomy" id="1429439"/>
    <lineage>
        <taxon>Bacteria</taxon>
        <taxon>Pseudomonadati</taxon>
        <taxon>Nitrospinota/Tectimicrobiota group</taxon>
        <taxon>Candidatus Tectimicrobiota</taxon>
        <taxon>Candidatus Entotheonellia</taxon>
        <taxon>Candidatus Entotheonellales</taxon>
        <taxon>Candidatus Entotheonellaceae</taxon>
        <taxon>Candidatus Entotheonella</taxon>
    </lineage>
</organism>
<name>W4MF39_9BACT</name>
<dbReference type="Proteomes" id="UP000019140">
    <property type="component" value="Unassembled WGS sequence"/>
</dbReference>
<proteinExistence type="predicted"/>
<dbReference type="HOGENOM" id="CLU_2166375_0_0_7"/>
<sequence length="110" mass="12305">MLEDQSAVAIRDPIQPLRQFHAGEAAAIALALEHAWWLLVNEQRALTFARQQGLKVVTVPEFIVYLYEAELLSARSTQMKLDAIAANTGQRVMRAARGAFRALTTERGER</sequence>